<sequence>MAKELESLATQLMNSNENAVEAWIAAGHLARCQGKSRTALFFAQKACNKTVLGDKPKSEAMLLKAYVLLDHERFEDAMRHLAAAIKRDVKNIDLYELQVVTCLQRAKIREARSAVAICVQNLPNCPRARVLKAQVLLASANGKEEALAILEEVVLAHPYLLEAVWLLISQYDNTQNYQKGIEVLKKLTEMTHLEPALAFHTPPMPTTPTYVPSGCPGAPRVRGRQRHSTPPESLISGPESRALRMSSFDSPVDETVTEAMDVPPET</sequence>
<name>A0AAD5QTX9_PARTN</name>
<reference evidence="2" key="1">
    <citation type="submission" date="2021-06" db="EMBL/GenBank/DDBJ databases">
        <title>Parelaphostrongylus tenuis whole genome reference sequence.</title>
        <authorList>
            <person name="Garwood T.J."/>
            <person name="Larsen P.A."/>
            <person name="Fountain-Jones N.M."/>
            <person name="Garbe J.R."/>
            <person name="Macchietto M.G."/>
            <person name="Kania S.A."/>
            <person name="Gerhold R.W."/>
            <person name="Richards J.E."/>
            <person name="Wolf T.M."/>
        </authorList>
    </citation>
    <scope>NUCLEOTIDE SEQUENCE</scope>
    <source>
        <strain evidence="2">MNPRO001-30</strain>
        <tissue evidence="2">Meninges</tissue>
    </source>
</reference>
<dbReference type="EMBL" id="JAHQIW010003535">
    <property type="protein sequence ID" value="KAJ1359036.1"/>
    <property type="molecule type" value="Genomic_DNA"/>
</dbReference>
<proteinExistence type="predicted"/>
<dbReference type="InterPro" id="IPR011990">
    <property type="entry name" value="TPR-like_helical_dom_sf"/>
</dbReference>
<evidence type="ECO:0000313" key="3">
    <source>
        <dbReference type="Proteomes" id="UP001196413"/>
    </source>
</evidence>
<keyword evidence="3" id="KW-1185">Reference proteome</keyword>
<comment type="caution">
    <text evidence="2">The sequence shown here is derived from an EMBL/GenBank/DDBJ whole genome shotgun (WGS) entry which is preliminary data.</text>
</comment>
<dbReference type="Proteomes" id="UP001196413">
    <property type="component" value="Unassembled WGS sequence"/>
</dbReference>
<feature type="region of interest" description="Disordered" evidence="1">
    <location>
        <begin position="198"/>
        <end position="266"/>
    </location>
</feature>
<evidence type="ECO:0000256" key="1">
    <source>
        <dbReference type="SAM" id="MobiDB-lite"/>
    </source>
</evidence>
<dbReference type="SUPFAM" id="SSF48452">
    <property type="entry name" value="TPR-like"/>
    <property type="match status" value="1"/>
</dbReference>
<dbReference type="AlphaFoldDB" id="A0AAD5QTX9"/>
<organism evidence="2 3">
    <name type="scientific">Parelaphostrongylus tenuis</name>
    <name type="common">Meningeal worm</name>
    <dbReference type="NCBI Taxonomy" id="148309"/>
    <lineage>
        <taxon>Eukaryota</taxon>
        <taxon>Metazoa</taxon>
        <taxon>Ecdysozoa</taxon>
        <taxon>Nematoda</taxon>
        <taxon>Chromadorea</taxon>
        <taxon>Rhabditida</taxon>
        <taxon>Rhabditina</taxon>
        <taxon>Rhabditomorpha</taxon>
        <taxon>Strongyloidea</taxon>
        <taxon>Metastrongylidae</taxon>
        <taxon>Parelaphostrongylus</taxon>
    </lineage>
</organism>
<accession>A0AAD5QTX9</accession>
<dbReference type="Gene3D" id="1.25.40.10">
    <property type="entry name" value="Tetratricopeptide repeat domain"/>
    <property type="match status" value="1"/>
</dbReference>
<evidence type="ECO:0000313" key="2">
    <source>
        <dbReference type="EMBL" id="KAJ1359036.1"/>
    </source>
</evidence>
<protein>
    <submittedName>
        <fullName evidence="2">Anaphase promoting complex subunit 7</fullName>
    </submittedName>
</protein>
<gene>
    <name evidence="2" type="primary">ANAPC7_1</name>
    <name evidence="2" type="ORF">KIN20_017646</name>
</gene>